<evidence type="ECO:0000313" key="4">
    <source>
        <dbReference type="Proteomes" id="UP000800039"/>
    </source>
</evidence>
<feature type="region of interest" description="Disordered" evidence="1">
    <location>
        <begin position="277"/>
        <end position="300"/>
    </location>
</feature>
<dbReference type="AlphaFoldDB" id="A0A9P4L9U1"/>
<gene>
    <name evidence="3" type="ORF">K460DRAFT_241581</name>
</gene>
<evidence type="ECO:0000313" key="3">
    <source>
        <dbReference type="EMBL" id="KAF1847385.1"/>
    </source>
</evidence>
<dbReference type="GeneID" id="63844571"/>
<dbReference type="OrthoDB" id="195446at2759"/>
<dbReference type="RefSeq" id="XP_040789948.1">
    <property type="nucleotide sequence ID" value="XM_040927318.1"/>
</dbReference>
<name>A0A9P4L9U1_9PLEO</name>
<keyword evidence="4" id="KW-1185">Reference proteome</keyword>
<sequence>MADPLSITASVLTLIQVSVQVTVLLKQFREEVSVVDATLLGLLSDVGGFQQVLESMIETFEQDDIKSNLQVTGHVGSHWKNLARSLDDCASTLRQLHTLLDGTNKKTSILDAPRKQLRFKSAIEQIATYREQIQSYRAALQLSLSTIILWNQVTFQKSTEKIPEKIVPTLDKIYDEFRTFGALLNAKIEKLQSAVLNQSEDQDEVELKNMNNLRECVRSAADVVSTASTTLNAEVSDKVSVRQGSDFGDVFVRDANEPMLRWMSSNTVYEYEDMEVSFPDPSEASTGDTPTEYHSDSDSDIENEMIRSLFNEGKKRKDQGDLAGAVRHFRNCVTRFSSNASYASLTSLQSVSTCGVSKAELLEQLTDSYCLLGSWSKAKSTMAEKLSITERQVGKKDELYLWDTMKLAELMMKNKEYMEAHLQGRRSLRGFKKL</sequence>
<dbReference type="Pfam" id="PF17111">
    <property type="entry name" value="PigL_N"/>
    <property type="match status" value="1"/>
</dbReference>
<dbReference type="Gene3D" id="1.25.40.10">
    <property type="entry name" value="Tetratricopeptide repeat domain"/>
    <property type="match status" value="1"/>
</dbReference>
<feature type="non-terminal residue" evidence="3">
    <location>
        <position position="434"/>
    </location>
</feature>
<dbReference type="InterPro" id="IPR031348">
    <property type="entry name" value="PigL_N"/>
</dbReference>
<proteinExistence type="predicted"/>
<evidence type="ECO:0000259" key="2">
    <source>
        <dbReference type="Pfam" id="PF17111"/>
    </source>
</evidence>
<evidence type="ECO:0000256" key="1">
    <source>
        <dbReference type="SAM" id="MobiDB-lite"/>
    </source>
</evidence>
<dbReference type="EMBL" id="ML976615">
    <property type="protein sequence ID" value="KAF1847385.1"/>
    <property type="molecule type" value="Genomic_DNA"/>
</dbReference>
<reference evidence="3" key="1">
    <citation type="submission" date="2020-01" db="EMBL/GenBank/DDBJ databases">
        <authorList>
            <consortium name="DOE Joint Genome Institute"/>
            <person name="Haridas S."/>
            <person name="Albert R."/>
            <person name="Binder M."/>
            <person name="Bloem J."/>
            <person name="Labutti K."/>
            <person name="Salamov A."/>
            <person name="Andreopoulos B."/>
            <person name="Baker S.E."/>
            <person name="Barry K."/>
            <person name="Bills G."/>
            <person name="Bluhm B.H."/>
            <person name="Cannon C."/>
            <person name="Castanera R."/>
            <person name="Culley D.E."/>
            <person name="Daum C."/>
            <person name="Ezra D."/>
            <person name="Gonzalez J.B."/>
            <person name="Henrissat B."/>
            <person name="Kuo A."/>
            <person name="Liang C."/>
            <person name="Lipzen A."/>
            <person name="Lutzoni F."/>
            <person name="Magnuson J."/>
            <person name="Mondo S."/>
            <person name="Nolan M."/>
            <person name="Ohm R."/>
            <person name="Pangilinan J."/>
            <person name="Park H.-J."/>
            <person name="Ramirez L."/>
            <person name="Alfaro M."/>
            <person name="Sun H."/>
            <person name="Tritt A."/>
            <person name="Yoshinaga Y."/>
            <person name="Zwiers L.-H."/>
            <person name="Turgeon B.G."/>
            <person name="Goodwin S.B."/>
            <person name="Spatafora J.W."/>
            <person name="Crous P.W."/>
            <person name="Grigoriev I.V."/>
        </authorList>
    </citation>
    <scope>NUCLEOTIDE SEQUENCE</scope>
    <source>
        <strain evidence="3">CBS 394.84</strain>
    </source>
</reference>
<dbReference type="Proteomes" id="UP000800039">
    <property type="component" value="Unassembled WGS sequence"/>
</dbReference>
<accession>A0A9P4L9U1</accession>
<organism evidence="3 4">
    <name type="scientific">Cucurbitaria berberidis CBS 394.84</name>
    <dbReference type="NCBI Taxonomy" id="1168544"/>
    <lineage>
        <taxon>Eukaryota</taxon>
        <taxon>Fungi</taxon>
        <taxon>Dikarya</taxon>
        <taxon>Ascomycota</taxon>
        <taxon>Pezizomycotina</taxon>
        <taxon>Dothideomycetes</taxon>
        <taxon>Pleosporomycetidae</taxon>
        <taxon>Pleosporales</taxon>
        <taxon>Pleosporineae</taxon>
        <taxon>Cucurbitariaceae</taxon>
        <taxon>Cucurbitaria</taxon>
    </lineage>
</organism>
<feature type="domain" description="Azaphilone pigments biosynthesis cluster protein L N-terminal" evidence="2">
    <location>
        <begin position="2"/>
        <end position="218"/>
    </location>
</feature>
<protein>
    <recommendedName>
        <fullName evidence="2">Azaphilone pigments biosynthesis cluster protein L N-terminal domain-containing protein</fullName>
    </recommendedName>
</protein>
<comment type="caution">
    <text evidence="3">The sequence shown here is derived from an EMBL/GenBank/DDBJ whole genome shotgun (WGS) entry which is preliminary data.</text>
</comment>
<dbReference type="InterPro" id="IPR011990">
    <property type="entry name" value="TPR-like_helical_dom_sf"/>
</dbReference>